<evidence type="ECO:0000313" key="2">
    <source>
        <dbReference type="Proteomes" id="UP001164929"/>
    </source>
</evidence>
<comment type="caution">
    <text evidence="1">The sequence shown here is derived from an EMBL/GenBank/DDBJ whole genome shotgun (WGS) entry which is preliminary data.</text>
</comment>
<keyword evidence="2" id="KW-1185">Reference proteome</keyword>
<reference evidence="1 2" key="1">
    <citation type="journal article" date="2023" name="Mol. Ecol. Resour.">
        <title>Chromosome-level genome assembly of a triploid poplar Populus alba 'Berolinensis'.</title>
        <authorList>
            <person name="Chen S."/>
            <person name="Yu Y."/>
            <person name="Wang X."/>
            <person name="Wang S."/>
            <person name="Zhang T."/>
            <person name="Zhou Y."/>
            <person name="He R."/>
            <person name="Meng N."/>
            <person name="Wang Y."/>
            <person name="Liu W."/>
            <person name="Liu Z."/>
            <person name="Liu J."/>
            <person name="Guo Q."/>
            <person name="Huang H."/>
            <person name="Sederoff R.R."/>
            <person name="Wang G."/>
            <person name="Qu G."/>
            <person name="Chen S."/>
        </authorList>
    </citation>
    <scope>NUCLEOTIDE SEQUENCE [LARGE SCALE GENOMIC DNA]</scope>
    <source>
        <strain evidence="1">SC-2020</strain>
    </source>
</reference>
<accession>A0AAD6PS69</accession>
<name>A0AAD6PS69_9ROSI</name>
<gene>
    <name evidence="1" type="ORF">NC653_040099</name>
</gene>
<organism evidence="1 2">
    <name type="scientific">Populus alba x Populus x berolinensis</name>
    <dbReference type="NCBI Taxonomy" id="444605"/>
    <lineage>
        <taxon>Eukaryota</taxon>
        <taxon>Viridiplantae</taxon>
        <taxon>Streptophyta</taxon>
        <taxon>Embryophyta</taxon>
        <taxon>Tracheophyta</taxon>
        <taxon>Spermatophyta</taxon>
        <taxon>Magnoliopsida</taxon>
        <taxon>eudicotyledons</taxon>
        <taxon>Gunneridae</taxon>
        <taxon>Pentapetalae</taxon>
        <taxon>rosids</taxon>
        <taxon>fabids</taxon>
        <taxon>Malpighiales</taxon>
        <taxon>Salicaceae</taxon>
        <taxon>Saliceae</taxon>
        <taxon>Populus</taxon>
    </lineage>
</organism>
<protein>
    <submittedName>
        <fullName evidence="1">Uncharacterized protein</fullName>
    </submittedName>
</protein>
<sequence length="89" mass="10427">MYEINSLKQDLLTTTMMYSKGKKKQDVTLNEVESNSRAHSKAAKENENDYRSFMFCIFYKFIVKYYTYRVHDKNGLYTEGCVNNPSKGA</sequence>
<proteinExistence type="predicted"/>
<evidence type="ECO:0000313" key="1">
    <source>
        <dbReference type="EMBL" id="KAJ6958344.1"/>
    </source>
</evidence>
<dbReference type="EMBL" id="JAQIZT010000018">
    <property type="protein sequence ID" value="KAJ6958344.1"/>
    <property type="molecule type" value="Genomic_DNA"/>
</dbReference>
<dbReference type="AlphaFoldDB" id="A0AAD6PS69"/>
<dbReference type="Proteomes" id="UP001164929">
    <property type="component" value="Chromosome 18"/>
</dbReference>